<protein>
    <submittedName>
        <fullName evidence="2">Uncharacterized protein</fullName>
    </submittedName>
</protein>
<comment type="caution">
    <text evidence="2">The sequence shown here is derived from an EMBL/GenBank/DDBJ whole genome shotgun (WGS) entry which is preliminary data.</text>
</comment>
<evidence type="ECO:0000313" key="2">
    <source>
        <dbReference type="EMBL" id="CAB4035444.1"/>
    </source>
</evidence>
<sequence>MWHSLTKNYSVPRNPLMNLENFCASRGEPDTGLGMTQSDEPLHNETRGNFRESRVVLSTTSEPSSDTGEVSQSEDTVVNENHESSTVSQNVLSSEPCTDTGVSQSHDQLIEQ</sequence>
<feature type="compositionally biased region" description="Polar residues" evidence="1">
    <location>
        <begin position="56"/>
        <end position="112"/>
    </location>
</feature>
<feature type="region of interest" description="Disordered" evidence="1">
    <location>
        <begin position="21"/>
        <end position="112"/>
    </location>
</feature>
<organism evidence="2 3">
    <name type="scientific">Paramuricea clavata</name>
    <name type="common">Red gorgonian</name>
    <name type="synonym">Violescent sea-whip</name>
    <dbReference type="NCBI Taxonomy" id="317549"/>
    <lineage>
        <taxon>Eukaryota</taxon>
        <taxon>Metazoa</taxon>
        <taxon>Cnidaria</taxon>
        <taxon>Anthozoa</taxon>
        <taxon>Octocorallia</taxon>
        <taxon>Malacalcyonacea</taxon>
        <taxon>Plexauridae</taxon>
        <taxon>Paramuricea</taxon>
    </lineage>
</organism>
<dbReference type="AlphaFoldDB" id="A0A6S7JZ21"/>
<evidence type="ECO:0000313" key="3">
    <source>
        <dbReference type="Proteomes" id="UP001152795"/>
    </source>
</evidence>
<feature type="compositionally biased region" description="Basic and acidic residues" evidence="1">
    <location>
        <begin position="40"/>
        <end position="54"/>
    </location>
</feature>
<keyword evidence="3" id="KW-1185">Reference proteome</keyword>
<dbReference type="EMBL" id="CACRXK020021059">
    <property type="protein sequence ID" value="CAB4035444.1"/>
    <property type="molecule type" value="Genomic_DNA"/>
</dbReference>
<dbReference type="Proteomes" id="UP001152795">
    <property type="component" value="Unassembled WGS sequence"/>
</dbReference>
<name>A0A6S7JZ21_PARCT</name>
<gene>
    <name evidence="2" type="ORF">PACLA_8A018966</name>
</gene>
<evidence type="ECO:0000256" key="1">
    <source>
        <dbReference type="SAM" id="MobiDB-lite"/>
    </source>
</evidence>
<proteinExistence type="predicted"/>
<reference evidence="2" key="1">
    <citation type="submission" date="2020-04" db="EMBL/GenBank/DDBJ databases">
        <authorList>
            <person name="Alioto T."/>
            <person name="Alioto T."/>
            <person name="Gomez Garrido J."/>
        </authorList>
    </citation>
    <scope>NUCLEOTIDE SEQUENCE</scope>
    <source>
        <strain evidence="2">A484AB</strain>
    </source>
</reference>
<feature type="non-terminal residue" evidence="2">
    <location>
        <position position="112"/>
    </location>
</feature>
<accession>A0A6S7JZ21</accession>